<dbReference type="GeneID" id="104708807"/>
<protein>
    <submittedName>
        <fullName evidence="2">Uncharacterized protein LOC104708807</fullName>
    </submittedName>
</protein>
<proteinExistence type="predicted"/>
<dbReference type="Proteomes" id="UP000694864">
    <property type="component" value="Chromosome 8"/>
</dbReference>
<organism evidence="1 2">
    <name type="scientific">Camelina sativa</name>
    <name type="common">False flax</name>
    <name type="synonym">Myagrum sativum</name>
    <dbReference type="NCBI Taxonomy" id="90675"/>
    <lineage>
        <taxon>Eukaryota</taxon>
        <taxon>Viridiplantae</taxon>
        <taxon>Streptophyta</taxon>
        <taxon>Embryophyta</taxon>
        <taxon>Tracheophyta</taxon>
        <taxon>Spermatophyta</taxon>
        <taxon>Magnoliopsida</taxon>
        <taxon>eudicotyledons</taxon>
        <taxon>Gunneridae</taxon>
        <taxon>Pentapetalae</taxon>
        <taxon>rosids</taxon>
        <taxon>malvids</taxon>
        <taxon>Brassicales</taxon>
        <taxon>Brassicaceae</taxon>
        <taxon>Camelineae</taxon>
        <taxon>Camelina</taxon>
    </lineage>
</organism>
<keyword evidence="1" id="KW-1185">Reference proteome</keyword>
<evidence type="ECO:0000313" key="1">
    <source>
        <dbReference type="Proteomes" id="UP000694864"/>
    </source>
</evidence>
<dbReference type="RefSeq" id="XP_010423736.1">
    <property type="nucleotide sequence ID" value="XM_010425434.1"/>
</dbReference>
<gene>
    <name evidence="2" type="primary">LOC104708807</name>
</gene>
<accession>A0ABM0TBI4</accession>
<reference evidence="2" key="2">
    <citation type="submission" date="2025-08" db="UniProtKB">
        <authorList>
            <consortium name="RefSeq"/>
        </authorList>
    </citation>
    <scope>IDENTIFICATION</scope>
    <source>
        <tissue evidence="2">Leaf</tissue>
    </source>
</reference>
<evidence type="ECO:0000313" key="2">
    <source>
        <dbReference type="RefSeq" id="XP_010423736.1"/>
    </source>
</evidence>
<reference evidence="1" key="1">
    <citation type="journal article" date="2014" name="Nat. Commun.">
        <title>The emerging biofuel crop Camelina sativa retains a highly undifferentiated hexaploid genome structure.</title>
        <authorList>
            <person name="Kagale S."/>
            <person name="Koh C."/>
            <person name="Nixon J."/>
            <person name="Bollina V."/>
            <person name="Clarke W.E."/>
            <person name="Tuteja R."/>
            <person name="Spillane C."/>
            <person name="Robinson S.J."/>
            <person name="Links M.G."/>
            <person name="Clarke C."/>
            <person name="Higgins E.E."/>
            <person name="Huebert T."/>
            <person name="Sharpe A.G."/>
            <person name="Parkin I.A."/>
        </authorList>
    </citation>
    <scope>NUCLEOTIDE SEQUENCE [LARGE SCALE GENOMIC DNA]</scope>
    <source>
        <strain evidence="1">cv. DH55</strain>
    </source>
</reference>
<sequence>MLMKRRRSHESGFHDIIGMVKELQVTSQDRQCHHDEVLTSAIQSGMDNTLHYNLVLANYIWKPGGFMWLGVLREWCKEFQKYRMGNVLKLLVWFDAHNRKLEAKLGFYILAHHSSKNQKFLITHHRLQSKEWSWFKKSYEKGSLLEILFAELVRCKAYVMELLVVGLKMQASHDLFPNHCSFQRRVSISKIFSTVYAITWMINTMQGLESEHRKEIIMTVTRERLSEISLANRVWEPGEFILLVNRVQWEWLEKNYHADPTVKLMQRQDIKGWISLYDNDEELKQSTRRVKMRSENDQDEYRSNGGMAVDCYLEDNIVLKGVSNGMSVKGVNDSKQKHMVSGECQEMKLSTKYTKDAPSFSDFNDQDMREMLLVTILSIQKSDKILAYGDEVEKYQEQNAYKEKKIEQNTTRIWPEINIEVETIEWSKFMIAMKGEFTGTFSGRTKLKIPIDEVSHSPRPPDPFGGDMLVPAQSKAPNEIQGMENQVEYALFFLFTSWWITIGGHIREHTYLGSETSERQTLLVAALSSKRQDKVPKRCMLPKPFVSRLVASSENQSMLIVQVADGGMKQKESSVIFTSKSKITYHEFDFLPP</sequence>
<name>A0ABM0TBI4_CAMSA</name>